<evidence type="ECO:0000313" key="1">
    <source>
        <dbReference type="EMBL" id="KKM69754.1"/>
    </source>
</evidence>
<accession>A0A0F9JIR7</accession>
<organism evidence="1">
    <name type="scientific">marine sediment metagenome</name>
    <dbReference type="NCBI Taxonomy" id="412755"/>
    <lineage>
        <taxon>unclassified sequences</taxon>
        <taxon>metagenomes</taxon>
        <taxon>ecological metagenomes</taxon>
    </lineage>
</organism>
<dbReference type="EMBL" id="LAZR01009936">
    <property type="protein sequence ID" value="KKM69754.1"/>
    <property type="molecule type" value="Genomic_DNA"/>
</dbReference>
<name>A0A0F9JIR7_9ZZZZ</name>
<dbReference type="AlphaFoldDB" id="A0A0F9JIR7"/>
<reference evidence="1" key="1">
    <citation type="journal article" date="2015" name="Nature">
        <title>Complex archaea that bridge the gap between prokaryotes and eukaryotes.</title>
        <authorList>
            <person name="Spang A."/>
            <person name="Saw J.H."/>
            <person name="Jorgensen S.L."/>
            <person name="Zaremba-Niedzwiedzka K."/>
            <person name="Martijn J."/>
            <person name="Lind A.E."/>
            <person name="van Eijk R."/>
            <person name="Schleper C."/>
            <person name="Guy L."/>
            <person name="Ettema T.J."/>
        </authorList>
    </citation>
    <scope>NUCLEOTIDE SEQUENCE</scope>
</reference>
<gene>
    <name evidence="1" type="ORF">LCGC14_1447500</name>
</gene>
<protein>
    <submittedName>
        <fullName evidence="1">Uncharacterized protein</fullName>
    </submittedName>
</protein>
<proteinExistence type="predicted"/>
<sequence length="67" mass="7689">MTIAIWPDGKSHTLQRVEFVFISEDGETVRRTLTGHWAEHLYGQASNAIARRLRREKIAKGNIEVVK</sequence>
<comment type="caution">
    <text evidence="1">The sequence shown here is derived from an EMBL/GenBank/DDBJ whole genome shotgun (WGS) entry which is preliminary data.</text>
</comment>